<dbReference type="STRING" id="1703345.A3860_36485"/>
<reference evidence="3 4" key="1">
    <citation type="submission" date="2016-03" db="EMBL/GenBank/DDBJ databases">
        <title>Niastella vici sp. nov., isolated from farmland soil.</title>
        <authorList>
            <person name="Chen L."/>
            <person name="Wang D."/>
            <person name="Yang S."/>
            <person name="Wang G."/>
        </authorList>
    </citation>
    <scope>NUCLEOTIDE SEQUENCE [LARGE SCALE GENOMIC DNA]</scope>
    <source>
        <strain evidence="3 4">DJ57</strain>
    </source>
</reference>
<dbReference type="Gene3D" id="3.40.50.300">
    <property type="entry name" value="P-loop containing nucleotide triphosphate hydrolases"/>
    <property type="match status" value="1"/>
</dbReference>
<dbReference type="InterPro" id="IPR003959">
    <property type="entry name" value="ATPase_AAA_core"/>
</dbReference>
<keyword evidence="1" id="KW-0472">Membrane</keyword>
<dbReference type="RefSeq" id="WP_081154300.1">
    <property type="nucleotide sequence ID" value="NZ_LVYD01000074.1"/>
</dbReference>
<evidence type="ECO:0000313" key="4">
    <source>
        <dbReference type="Proteomes" id="UP000192796"/>
    </source>
</evidence>
<dbReference type="Proteomes" id="UP000192796">
    <property type="component" value="Unassembled WGS sequence"/>
</dbReference>
<dbReference type="Gene3D" id="1.25.40.1040">
    <property type="match status" value="1"/>
</dbReference>
<dbReference type="EMBL" id="LVYD01000074">
    <property type="protein sequence ID" value="OQP59670.1"/>
    <property type="molecule type" value="Genomic_DNA"/>
</dbReference>
<sequence length="828" mass="95104">MKHSFLVRKFRNFLFYLSGAKLQIIERLPEKDKAPYLSIGLYQLLILIVFTGASQWAILYKPYYVPFVFLCFSYLIVLAVVAVLMRANRHWVNKTSHAPSLHYWFMALLISGGTTFVLYLNNTVKDRVANNDSYWHNMPISELPVYVLLHPTAPAFILAFAVYIVMITLFYIIIRKVRQLQSDFYHTLLAEMEKQESEGLQAERQRIQDEFRLQSELINRQVALEELRGKDAAAIKATNTGSSLLPIDLSPHDLFIHANDKFKFQDFTKALEYINKAIELDDRKQATDPGYFPHPEYHELKAKILQASGNPTGSKAALDRFVELDKDNKYRVNLTKEILLDRVKFQNLPFFGSFEWNLTPGVNILLGKNGYGKTHLLRLIIALLYGDRDKMRDWIPANAPADTLAKAYVLSDHPVQTEVVRELNRKLDELFERRADPANSESTTLFIDKQVDECIESIDQEQRRIVANKDNITSRIGRVPVLAISDSRFITRSGTVIANTNTTSEDLRKDGATEFLYGGSLEPIINKSLFIVAQNNRSDFSKEPYPLIQRVISELAEPGPLKSIAAGTPQRKNTGGETANTFFRFSRIETVPATGDFRFFVQSEENKQEVPLQSISQGTLSILSICLVIYRFLSELRPQSSDPLYEKAIVLIDEIDAHLHPSWEQKIIGLLRREFPNVQFIITAHSPLIVAGCLEKEVNIIRHTNTGFYLEQPTKNFIGYSTPELFKAIFEIEDRDPHYLYYAALSSREAEFRSRLNLLQEKKEKGALTPAQQQELDELQKDLNYIKVVNRVQQKEAEVSTLRTLDKTWKQEAEHWKKELELIKSKQL</sequence>
<proteinExistence type="predicted"/>
<accession>A0A1V9FMV6</accession>
<dbReference type="PANTHER" id="PTHR43581:SF2">
    <property type="entry name" value="EXCINUCLEASE ATPASE SUBUNIT"/>
    <property type="match status" value="1"/>
</dbReference>
<evidence type="ECO:0000256" key="1">
    <source>
        <dbReference type="SAM" id="Phobius"/>
    </source>
</evidence>
<dbReference type="PANTHER" id="PTHR43581">
    <property type="entry name" value="ATP/GTP PHOSPHATASE"/>
    <property type="match status" value="1"/>
</dbReference>
<keyword evidence="1" id="KW-1133">Transmembrane helix</keyword>
<keyword evidence="4" id="KW-1185">Reference proteome</keyword>
<dbReference type="SUPFAM" id="SSF48452">
    <property type="entry name" value="TPR-like"/>
    <property type="match status" value="1"/>
</dbReference>
<feature type="transmembrane region" description="Helical" evidence="1">
    <location>
        <begin position="36"/>
        <end position="58"/>
    </location>
</feature>
<feature type="transmembrane region" description="Helical" evidence="1">
    <location>
        <begin position="153"/>
        <end position="174"/>
    </location>
</feature>
<name>A0A1V9FMV6_9BACT</name>
<feature type="domain" description="ATPase AAA-type core" evidence="2">
    <location>
        <begin position="362"/>
        <end position="691"/>
    </location>
</feature>
<dbReference type="GO" id="GO:0005524">
    <property type="term" value="F:ATP binding"/>
    <property type="evidence" value="ECO:0007669"/>
    <property type="project" value="InterPro"/>
</dbReference>
<evidence type="ECO:0000259" key="2">
    <source>
        <dbReference type="Pfam" id="PF13304"/>
    </source>
</evidence>
<dbReference type="Pfam" id="PF13304">
    <property type="entry name" value="AAA_21"/>
    <property type="match status" value="1"/>
</dbReference>
<gene>
    <name evidence="3" type="ORF">A3860_36485</name>
</gene>
<dbReference type="AlphaFoldDB" id="A0A1V9FMV6"/>
<organism evidence="3 4">
    <name type="scientific">Niastella vici</name>
    <dbReference type="NCBI Taxonomy" id="1703345"/>
    <lineage>
        <taxon>Bacteria</taxon>
        <taxon>Pseudomonadati</taxon>
        <taxon>Bacteroidota</taxon>
        <taxon>Chitinophagia</taxon>
        <taxon>Chitinophagales</taxon>
        <taxon>Chitinophagaceae</taxon>
        <taxon>Niastella</taxon>
    </lineage>
</organism>
<dbReference type="InterPro" id="IPR051396">
    <property type="entry name" value="Bact_Antivir_Def_Nuclease"/>
</dbReference>
<dbReference type="InterPro" id="IPR027417">
    <property type="entry name" value="P-loop_NTPase"/>
</dbReference>
<feature type="transmembrane region" description="Helical" evidence="1">
    <location>
        <begin position="64"/>
        <end position="85"/>
    </location>
</feature>
<dbReference type="OrthoDB" id="9805802at2"/>
<dbReference type="GO" id="GO:0016887">
    <property type="term" value="F:ATP hydrolysis activity"/>
    <property type="evidence" value="ECO:0007669"/>
    <property type="project" value="InterPro"/>
</dbReference>
<comment type="caution">
    <text evidence="3">The sequence shown here is derived from an EMBL/GenBank/DDBJ whole genome shotgun (WGS) entry which is preliminary data.</text>
</comment>
<feature type="transmembrane region" description="Helical" evidence="1">
    <location>
        <begin position="101"/>
        <end position="120"/>
    </location>
</feature>
<keyword evidence="1" id="KW-0812">Transmembrane</keyword>
<evidence type="ECO:0000313" key="3">
    <source>
        <dbReference type="EMBL" id="OQP59670.1"/>
    </source>
</evidence>
<protein>
    <recommendedName>
        <fullName evidence="2">ATPase AAA-type core domain-containing protein</fullName>
    </recommendedName>
</protein>
<dbReference type="SUPFAM" id="SSF52540">
    <property type="entry name" value="P-loop containing nucleoside triphosphate hydrolases"/>
    <property type="match status" value="1"/>
</dbReference>
<dbReference type="InterPro" id="IPR011990">
    <property type="entry name" value="TPR-like_helical_dom_sf"/>
</dbReference>